<gene>
    <name evidence="2" type="ORF">O181_043293</name>
</gene>
<feature type="region of interest" description="Disordered" evidence="1">
    <location>
        <begin position="64"/>
        <end position="99"/>
    </location>
</feature>
<protein>
    <submittedName>
        <fullName evidence="2">Uncharacterized protein</fullName>
    </submittedName>
</protein>
<feature type="compositionally biased region" description="Basic and acidic residues" evidence="1">
    <location>
        <begin position="65"/>
        <end position="78"/>
    </location>
</feature>
<accession>A0A9Q3DMT7</accession>
<dbReference type="Proteomes" id="UP000765509">
    <property type="component" value="Unassembled WGS sequence"/>
</dbReference>
<comment type="caution">
    <text evidence="2">The sequence shown here is derived from an EMBL/GenBank/DDBJ whole genome shotgun (WGS) entry which is preliminary data.</text>
</comment>
<dbReference type="EMBL" id="AVOT02017471">
    <property type="protein sequence ID" value="MBW0503578.1"/>
    <property type="molecule type" value="Genomic_DNA"/>
</dbReference>
<proteinExistence type="predicted"/>
<name>A0A9Q3DMT7_9BASI</name>
<keyword evidence="3" id="KW-1185">Reference proteome</keyword>
<evidence type="ECO:0000313" key="3">
    <source>
        <dbReference type="Proteomes" id="UP000765509"/>
    </source>
</evidence>
<organism evidence="2 3">
    <name type="scientific">Austropuccinia psidii MF-1</name>
    <dbReference type="NCBI Taxonomy" id="1389203"/>
    <lineage>
        <taxon>Eukaryota</taxon>
        <taxon>Fungi</taxon>
        <taxon>Dikarya</taxon>
        <taxon>Basidiomycota</taxon>
        <taxon>Pucciniomycotina</taxon>
        <taxon>Pucciniomycetes</taxon>
        <taxon>Pucciniales</taxon>
        <taxon>Sphaerophragmiaceae</taxon>
        <taxon>Austropuccinia</taxon>
    </lineage>
</organism>
<dbReference type="AlphaFoldDB" id="A0A9Q3DMT7"/>
<reference evidence="2" key="1">
    <citation type="submission" date="2021-03" db="EMBL/GenBank/DDBJ databases">
        <title>Draft genome sequence of rust myrtle Austropuccinia psidii MF-1, a brazilian biotype.</title>
        <authorList>
            <person name="Quecine M.C."/>
            <person name="Pachon D.M.R."/>
            <person name="Bonatelli M.L."/>
            <person name="Correr F.H."/>
            <person name="Franceschini L.M."/>
            <person name="Leite T.F."/>
            <person name="Margarido G.R.A."/>
            <person name="Almeida C.A."/>
            <person name="Ferrarezi J.A."/>
            <person name="Labate C.A."/>
        </authorList>
    </citation>
    <scope>NUCLEOTIDE SEQUENCE</scope>
    <source>
        <strain evidence="2">MF-1</strain>
    </source>
</reference>
<evidence type="ECO:0000313" key="2">
    <source>
        <dbReference type="EMBL" id="MBW0503578.1"/>
    </source>
</evidence>
<evidence type="ECO:0000256" key="1">
    <source>
        <dbReference type="SAM" id="MobiDB-lite"/>
    </source>
</evidence>
<sequence>MAAKQQEWEPLPSLWIGTMNSYLQVKRFMGRETKEDVMKGWTPISRKGQVQQIKAWLKNQSLLSDDQKKNLAQRRDNIPVEGLQASTSAKQGKENPKEQ</sequence>